<name>A0AB74TR81_9LACT</name>
<proteinExistence type="predicted"/>
<evidence type="ECO:0000313" key="2">
    <source>
        <dbReference type="EMBL" id="XBC50482.1"/>
    </source>
</evidence>
<dbReference type="Gene3D" id="1.20.1580.10">
    <property type="entry name" value="ABC transporter ATPase like domain"/>
    <property type="match status" value="1"/>
</dbReference>
<dbReference type="KEGG" id="dst:VUQ06_04495"/>
<evidence type="ECO:0008006" key="3">
    <source>
        <dbReference type="Google" id="ProtNLM"/>
    </source>
</evidence>
<dbReference type="RefSeq" id="WP_347299894.1">
    <property type="nucleotide sequence ID" value="NZ_CP142433.1"/>
</dbReference>
<dbReference type="EMBL" id="CP142435">
    <property type="protein sequence ID" value="XBC50482.1"/>
    <property type="molecule type" value="Genomic_DNA"/>
</dbReference>
<gene>
    <name evidence="2" type="ORF">VUQ06_04495</name>
    <name evidence="1" type="ORF">VUQ08_05620</name>
</gene>
<accession>A0AB74TR81</accession>
<evidence type="ECO:0000313" key="1">
    <source>
        <dbReference type="EMBL" id="XBC45368.1"/>
    </source>
</evidence>
<organism evidence="1">
    <name type="scientific">Dolosigranulum savutiense</name>
    <dbReference type="NCBI Taxonomy" id="3110288"/>
    <lineage>
        <taxon>Bacteria</taxon>
        <taxon>Bacillati</taxon>
        <taxon>Bacillota</taxon>
        <taxon>Bacilli</taxon>
        <taxon>Lactobacillales</taxon>
        <taxon>Carnobacteriaceae</taxon>
        <taxon>Dolosigranulum</taxon>
    </lineage>
</organism>
<dbReference type="AlphaFoldDB" id="A0AB74TR81"/>
<protein>
    <recommendedName>
        <fullName evidence="3">ATP-binding cassette domain-containing protein</fullName>
    </recommendedName>
</protein>
<dbReference type="EMBL" id="CP142433">
    <property type="protein sequence ID" value="XBC45368.1"/>
    <property type="molecule type" value="Genomic_DNA"/>
</dbReference>
<sequence>MFKYNIIQKDEKIARQKEALSQVNLDYLSLSDKIYTLSGGEAQRTA</sequence>
<reference evidence="1" key="1">
    <citation type="submission" date="2023-12" db="EMBL/GenBank/DDBJ databases">
        <title>Dolosigranulum savutii sp. nov. isolated from human upper respiratory samples collected in Botswana.</title>
        <authorList>
            <person name="Kelly M.S."/>
        </authorList>
    </citation>
    <scope>NUCLEOTIDE SEQUENCE</scope>
    <source>
        <strain evidence="2">MSK294</strain>
        <strain evidence="1">MSK433</strain>
    </source>
</reference>